<dbReference type="Pfam" id="PF00392">
    <property type="entry name" value="GntR"/>
    <property type="match status" value="1"/>
</dbReference>
<feature type="compositionally biased region" description="Basic and acidic residues" evidence="4">
    <location>
        <begin position="8"/>
        <end position="38"/>
    </location>
</feature>
<accession>A1T7E6</accession>
<dbReference type="Pfam" id="PF07729">
    <property type="entry name" value="FCD"/>
    <property type="match status" value="1"/>
</dbReference>
<dbReference type="RefSeq" id="WP_011779508.1">
    <property type="nucleotide sequence ID" value="NC_008726.1"/>
</dbReference>
<dbReference type="SMART" id="SM00345">
    <property type="entry name" value="HTH_GNTR"/>
    <property type="match status" value="1"/>
</dbReference>
<evidence type="ECO:0000313" key="7">
    <source>
        <dbReference type="Proteomes" id="UP000009159"/>
    </source>
</evidence>
<protein>
    <submittedName>
        <fullName evidence="6">Transcriptional regulator, GntR family</fullName>
    </submittedName>
</protein>
<evidence type="ECO:0000256" key="2">
    <source>
        <dbReference type="ARBA" id="ARBA00023125"/>
    </source>
</evidence>
<dbReference type="PANTHER" id="PTHR43537">
    <property type="entry name" value="TRANSCRIPTIONAL REGULATOR, GNTR FAMILY"/>
    <property type="match status" value="1"/>
</dbReference>
<evidence type="ECO:0000259" key="5">
    <source>
        <dbReference type="PROSITE" id="PS50949"/>
    </source>
</evidence>
<reference evidence="6" key="1">
    <citation type="submission" date="2006-12" db="EMBL/GenBank/DDBJ databases">
        <title>Complete sequence of Mycobacterium vanbaalenii PYR-1.</title>
        <authorList>
            <consortium name="US DOE Joint Genome Institute"/>
            <person name="Copeland A."/>
            <person name="Lucas S."/>
            <person name="Lapidus A."/>
            <person name="Barry K."/>
            <person name="Detter J.C."/>
            <person name="Glavina del Rio T."/>
            <person name="Hammon N."/>
            <person name="Israni S."/>
            <person name="Dalin E."/>
            <person name="Tice H."/>
            <person name="Pitluck S."/>
            <person name="Singan V."/>
            <person name="Schmutz J."/>
            <person name="Larimer F."/>
            <person name="Land M."/>
            <person name="Hauser L."/>
            <person name="Kyrpides N."/>
            <person name="Anderson I.J."/>
            <person name="Miller C."/>
            <person name="Richardson P."/>
        </authorList>
    </citation>
    <scope>NUCLEOTIDE SEQUENCE [LARGE SCALE GENOMIC DNA]</scope>
    <source>
        <strain evidence="6">PYR-1</strain>
    </source>
</reference>
<dbReference type="CDD" id="cd07377">
    <property type="entry name" value="WHTH_GntR"/>
    <property type="match status" value="1"/>
</dbReference>
<dbReference type="PROSITE" id="PS50949">
    <property type="entry name" value="HTH_GNTR"/>
    <property type="match status" value="1"/>
</dbReference>
<evidence type="ECO:0000256" key="1">
    <source>
        <dbReference type="ARBA" id="ARBA00023015"/>
    </source>
</evidence>
<evidence type="ECO:0000313" key="6">
    <source>
        <dbReference type="EMBL" id="ABM13096.1"/>
    </source>
</evidence>
<dbReference type="STRING" id="350058.Mvan_2282"/>
<dbReference type="InterPro" id="IPR000524">
    <property type="entry name" value="Tscrpt_reg_HTH_GntR"/>
</dbReference>
<dbReference type="EMBL" id="CP000511">
    <property type="protein sequence ID" value="ABM13096.1"/>
    <property type="molecule type" value="Genomic_DNA"/>
</dbReference>
<dbReference type="SMART" id="SM00895">
    <property type="entry name" value="FCD"/>
    <property type="match status" value="1"/>
</dbReference>
<dbReference type="InterPro" id="IPR036390">
    <property type="entry name" value="WH_DNA-bd_sf"/>
</dbReference>
<feature type="domain" description="HTH gntR-type" evidence="5">
    <location>
        <begin position="63"/>
        <end position="133"/>
    </location>
</feature>
<name>A1T7E6_MYCVP</name>
<dbReference type="HOGENOM" id="CLU_017584_9_0_11"/>
<dbReference type="InterPro" id="IPR036388">
    <property type="entry name" value="WH-like_DNA-bd_sf"/>
</dbReference>
<sequence length="282" mass="30860">MSAVPEPTDERLREEQTASDERLREEQTASDERLREEQTASDGADATAEQIAADALLRPVRPLNAFEDTVERLLQTIRLGVLRPGESLPPERELATRLGVSRDTVREAIKSLADAGYLVSRRGRYGGTFIADALPAPRTGDVAFSRTDIDDALRLREILETGAARMAACRTLSATEREALWSRLLDVRGAAPQDYRRLDSRLHLAITEAAGVPSLVPLVAQNRMRLNEMLDCIPLLPRNIAHSDEQHEAIVMAILAGDADGAAQTMAAHVWGSAALLHGFLD</sequence>
<dbReference type="InterPro" id="IPR008920">
    <property type="entry name" value="TF_FadR/GntR_C"/>
</dbReference>
<dbReference type="KEGG" id="mva:Mvan_2282"/>
<dbReference type="AlphaFoldDB" id="A1T7E6"/>
<proteinExistence type="predicted"/>
<dbReference type="Gene3D" id="1.10.10.10">
    <property type="entry name" value="Winged helix-like DNA-binding domain superfamily/Winged helix DNA-binding domain"/>
    <property type="match status" value="1"/>
</dbReference>
<dbReference type="InterPro" id="IPR011711">
    <property type="entry name" value="GntR_C"/>
</dbReference>
<organism evidence="6 7">
    <name type="scientific">Mycolicibacterium vanbaalenii (strain DSM 7251 / JCM 13017 / BCRC 16820 / KCTC 9966 / NRRL B-24157 / PYR-1)</name>
    <name type="common">Mycobacterium vanbaalenii</name>
    <dbReference type="NCBI Taxonomy" id="350058"/>
    <lineage>
        <taxon>Bacteria</taxon>
        <taxon>Bacillati</taxon>
        <taxon>Actinomycetota</taxon>
        <taxon>Actinomycetes</taxon>
        <taxon>Mycobacteriales</taxon>
        <taxon>Mycobacteriaceae</taxon>
        <taxon>Mycolicibacterium</taxon>
    </lineage>
</organism>
<dbReference type="SUPFAM" id="SSF48008">
    <property type="entry name" value="GntR ligand-binding domain-like"/>
    <property type="match status" value="1"/>
</dbReference>
<keyword evidence="7" id="KW-1185">Reference proteome</keyword>
<keyword evidence="3" id="KW-0804">Transcription</keyword>
<dbReference type="PANTHER" id="PTHR43537:SF24">
    <property type="entry name" value="GLUCONATE OPERON TRANSCRIPTIONAL REPRESSOR"/>
    <property type="match status" value="1"/>
</dbReference>
<dbReference type="GO" id="GO:0003700">
    <property type="term" value="F:DNA-binding transcription factor activity"/>
    <property type="evidence" value="ECO:0007669"/>
    <property type="project" value="InterPro"/>
</dbReference>
<keyword evidence="1" id="KW-0805">Transcription regulation</keyword>
<dbReference type="SUPFAM" id="SSF46785">
    <property type="entry name" value="Winged helix' DNA-binding domain"/>
    <property type="match status" value="1"/>
</dbReference>
<evidence type="ECO:0000256" key="4">
    <source>
        <dbReference type="SAM" id="MobiDB-lite"/>
    </source>
</evidence>
<gene>
    <name evidence="6" type="ordered locus">Mvan_2282</name>
</gene>
<keyword evidence="2" id="KW-0238">DNA-binding</keyword>
<evidence type="ECO:0000256" key="3">
    <source>
        <dbReference type="ARBA" id="ARBA00023163"/>
    </source>
</evidence>
<dbReference type="Proteomes" id="UP000009159">
    <property type="component" value="Chromosome"/>
</dbReference>
<feature type="region of interest" description="Disordered" evidence="4">
    <location>
        <begin position="1"/>
        <end position="46"/>
    </location>
</feature>
<dbReference type="eggNOG" id="COG2186">
    <property type="taxonomic scope" value="Bacteria"/>
</dbReference>
<dbReference type="PRINTS" id="PR00035">
    <property type="entry name" value="HTHGNTR"/>
</dbReference>
<dbReference type="GO" id="GO:0003677">
    <property type="term" value="F:DNA binding"/>
    <property type="evidence" value="ECO:0007669"/>
    <property type="project" value="UniProtKB-KW"/>
</dbReference>
<dbReference type="Gene3D" id="1.20.120.530">
    <property type="entry name" value="GntR ligand-binding domain-like"/>
    <property type="match status" value="1"/>
</dbReference>